<protein>
    <recommendedName>
        <fullName evidence="7">RDD domain-containing protein</fullName>
    </recommendedName>
</protein>
<feature type="transmembrane region" description="Helical" evidence="6">
    <location>
        <begin position="100"/>
        <end position="118"/>
    </location>
</feature>
<evidence type="ECO:0000313" key="9">
    <source>
        <dbReference type="Proteomes" id="UP000029409"/>
    </source>
</evidence>
<dbReference type="PANTHER" id="PTHR36115:SF9">
    <property type="entry name" value="LMO1584 PROTEIN"/>
    <property type="match status" value="1"/>
</dbReference>
<evidence type="ECO:0000256" key="5">
    <source>
        <dbReference type="ARBA" id="ARBA00023136"/>
    </source>
</evidence>
<gene>
    <name evidence="8" type="ORF">PDUR_06720</name>
</gene>
<dbReference type="InterPro" id="IPR051791">
    <property type="entry name" value="Pra-immunoreactive"/>
</dbReference>
<evidence type="ECO:0000256" key="2">
    <source>
        <dbReference type="ARBA" id="ARBA00022475"/>
    </source>
</evidence>
<evidence type="ECO:0000313" key="8">
    <source>
        <dbReference type="EMBL" id="AIQ11669.1"/>
    </source>
</evidence>
<proteinExistence type="predicted"/>
<organism evidence="8 9">
    <name type="scientific">Paenibacillus durus</name>
    <name type="common">Paenibacillus azotofixans</name>
    <dbReference type="NCBI Taxonomy" id="44251"/>
    <lineage>
        <taxon>Bacteria</taxon>
        <taxon>Bacillati</taxon>
        <taxon>Bacillota</taxon>
        <taxon>Bacilli</taxon>
        <taxon>Bacillales</taxon>
        <taxon>Paenibacillaceae</taxon>
        <taxon>Paenibacillus</taxon>
    </lineage>
</organism>
<dbReference type="GO" id="GO:0005886">
    <property type="term" value="C:plasma membrane"/>
    <property type="evidence" value="ECO:0007669"/>
    <property type="project" value="UniProtKB-SubCell"/>
</dbReference>
<keyword evidence="5 6" id="KW-0472">Membrane</keyword>
<accession>A0A089IRK6</accession>
<dbReference type="STRING" id="44251.PDUR_06720"/>
<dbReference type="InterPro" id="IPR010432">
    <property type="entry name" value="RDD"/>
</dbReference>
<comment type="subcellular location">
    <subcellularLocation>
        <location evidence="1">Cell membrane</location>
        <topology evidence="1">Multi-pass membrane protein</topology>
    </subcellularLocation>
</comment>
<dbReference type="eggNOG" id="COG1714">
    <property type="taxonomic scope" value="Bacteria"/>
</dbReference>
<dbReference type="PANTHER" id="PTHR36115">
    <property type="entry name" value="PROLINE-RICH ANTIGEN HOMOLOG-RELATED"/>
    <property type="match status" value="1"/>
</dbReference>
<dbReference type="EMBL" id="CP009288">
    <property type="protein sequence ID" value="AIQ11669.1"/>
    <property type="molecule type" value="Genomic_DNA"/>
</dbReference>
<dbReference type="Proteomes" id="UP000029409">
    <property type="component" value="Chromosome"/>
</dbReference>
<dbReference type="KEGG" id="pdu:PDUR_06720"/>
<evidence type="ECO:0000256" key="1">
    <source>
        <dbReference type="ARBA" id="ARBA00004651"/>
    </source>
</evidence>
<name>A0A089IRK6_PAEDU</name>
<keyword evidence="2" id="KW-1003">Cell membrane</keyword>
<reference evidence="8 9" key="1">
    <citation type="submission" date="2014-08" db="EMBL/GenBank/DDBJ databases">
        <title>Comparative genomics of the Paenibacillus odorifer group.</title>
        <authorList>
            <person name="den Bakker H.C."/>
            <person name="Tsai Y.-C."/>
            <person name="Martin N."/>
            <person name="Korlach J."/>
            <person name="Wiedmann M."/>
        </authorList>
    </citation>
    <scope>NUCLEOTIDE SEQUENCE [LARGE SCALE GENOMIC DNA]</scope>
    <source>
        <strain evidence="8 9">DSM 1735</strain>
    </source>
</reference>
<evidence type="ECO:0000256" key="4">
    <source>
        <dbReference type="ARBA" id="ARBA00022989"/>
    </source>
</evidence>
<dbReference type="AlphaFoldDB" id="A0A089IRK6"/>
<feature type="domain" description="RDD" evidence="7">
    <location>
        <begin position="6"/>
        <end position="131"/>
    </location>
</feature>
<keyword evidence="9" id="KW-1185">Reference proteome</keyword>
<evidence type="ECO:0000256" key="6">
    <source>
        <dbReference type="SAM" id="Phobius"/>
    </source>
</evidence>
<evidence type="ECO:0000256" key="3">
    <source>
        <dbReference type="ARBA" id="ARBA00022692"/>
    </source>
</evidence>
<dbReference type="RefSeq" id="WP_042205554.1">
    <property type="nucleotide sequence ID" value="NZ_CP009288.1"/>
</dbReference>
<evidence type="ECO:0000259" key="7">
    <source>
        <dbReference type="Pfam" id="PF06271"/>
    </source>
</evidence>
<dbReference type="Pfam" id="PF06271">
    <property type="entry name" value="RDD"/>
    <property type="match status" value="1"/>
</dbReference>
<keyword evidence="4 6" id="KW-1133">Transmembrane helix</keyword>
<keyword evidence="3 6" id="KW-0812">Transmembrane</keyword>
<sequence length="146" mass="16147">MNQRNAGFWIRLGALLLDGLILALPAAIIYFLITGGERGSVSERDVVRNILTIGYTVLVPVLWNGRTIGKRICKIRIQKLDGTSPGIGTMIIRNGLCSLLYSYTYGIAILISIVMIVVRKDRRAIHDFAAGTEVVYDDPWAIENQA</sequence>
<feature type="transmembrane region" description="Helical" evidence="6">
    <location>
        <begin position="12"/>
        <end position="33"/>
    </location>
</feature>